<evidence type="ECO:0000256" key="1">
    <source>
        <dbReference type="SAM" id="MobiDB-lite"/>
    </source>
</evidence>
<dbReference type="AlphaFoldDB" id="Q5Z8B0"/>
<feature type="compositionally biased region" description="Basic residues" evidence="1">
    <location>
        <begin position="42"/>
        <end position="57"/>
    </location>
</feature>
<evidence type="ECO:0000313" key="4">
    <source>
        <dbReference type="Proteomes" id="UP000000763"/>
    </source>
</evidence>
<reference evidence="4" key="2">
    <citation type="journal article" date="2005" name="Nature">
        <title>The map-based sequence of the rice genome.</title>
        <authorList>
            <consortium name="International rice genome sequencing project (IRGSP)"/>
            <person name="Matsumoto T."/>
            <person name="Wu J."/>
            <person name="Kanamori H."/>
            <person name="Katayose Y."/>
            <person name="Fujisawa M."/>
            <person name="Namiki N."/>
            <person name="Mizuno H."/>
            <person name="Yamamoto K."/>
            <person name="Antonio B.A."/>
            <person name="Baba T."/>
            <person name="Sakata K."/>
            <person name="Nagamura Y."/>
            <person name="Aoki H."/>
            <person name="Arikawa K."/>
            <person name="Arita K."/>
            <person name="Bito T."/>
            <person name="Chiden Y."/>
            <person name="Fujitsuka N."/>
            <person name="Fukunaka R."/>
            <person name="Hamada M."/>
            <person name="Harada C."/>
            <person name="Hayashi A."/>
            <person name="Hijishita S."/>
            <person name="Honda M."/>
            <person name="Hosokawa S."/>
            <person name="Ichikawa Y."/>
            <person name="Idonuma A."/>
            <person name="Iijima M."/>
            <person name="Ikeda M."/>
            <person name="Ikeno M."/>
            <person name="Ito K."/>
            <person name="Ito S."/>
            <person name="Ito T."/>
            <person name="Ito Y."/>
            <person name="Ito Y."/>
            <person name="Iwabuchi A."/>
            <person name="Kamiya K."/>
            <person name="Karasawa W."/>
            <person name="Kurita K."/>
            <person name="Katagiri S."/>
            <person name="Kikuta A."/>
            <person name="Kobayashi H."/>
            <person name="Kobayashi N."/>
            <person name="Machita K."/>
            <person name="Maehara T."/>
            <person name="Masukawa M."/>
            <person name="Mizubayashi T."/>
            <person name="Mukai Y."/>
            <person name="Nagasaki H."/>
            <person name="Nagata Y."/>
            <person name="Naito S."/>
            <person name="Nakashima M."/>
            <person name="Nakama Y."/>
            <person name="Nakamichi Y."/>
            <person name="Nakamura M."/>
            <person name="Meguro A."/>
            <person name="Negishi M."/>
            <person name="Ohta I."/>
            <person name="Ohta T."/>
            <person name="Okamoto M."/>
            <person name="Ono N."/>
            <person name="Saji S."/>
            <person name="Sakaguchi M."/>
            <person name="Sakai K."/>
            <person name="Shibata M."/>
            <person name="Shimokawa T."/>
            <person name="Song J."/>
            <person name="Takazaki Y."/>
            <person name="Terasawa K."/>
            <person name="Tsugane M."/>
            <person name="Tsuji K."/>
            <person name="Ueda S."/>
            <person name="Waki K."/>
            <person name="Yamagata H."/>
            <person name="Yamamoto M."/>
            <person name="Yamamoto S."/>
            <person name="Yamane H."/>
            <person name="Yoshiki S."/>
            <person name="Yoshihara R."/>
            <person name="Yukawa K."/>
            <person name="Zhong H."/>
            <person name="Yano M."/>
            <person name="Yuan Q."/>
            <person name="Ouyang S."/>
            <person name="Liu J."/>
            <person name="Jones K.M."/>
            <person name="Gansberger K."/>
            <person name="Moffat K."/>
            <person name="Hill J."/>
            <person name="Bera J."/>
            <person name="Fadrosh D."/>
            <person name="Jin S."/>
            <person name="Johri S."/>
            <person name="Kim M."/>
            <person name="Overton L."/>
            <person name="Reardon M."/>
            <person name="Tsitrin T."/>
            <person name="Vuong H."/>
            <person name="Weaver B."/>
            <person name="Ciecko A."/>
            <person name="Tallon L."/>
            <person name="Jackson J."/>
            <person name="Pai G."/>
            <person name="Aken S.V."/>
            <person name="Utterback T."/>
            <person name="Reidmuller S."/>
            <person name="Feldblyum T."/>
            <person name="Hsiao J."/>
            <person name="Zismann V."/>
            <person name="Iobst S."/>
            <person name="de Vazeille A.R."/>
            <person name="Buell C.R."/>
            <person name="Ying K."/>
            <person name="Li Y."/>
            <person name="Lu T."/>
            <person name="Huang Y."/>
            <person name="Zhao Q."/>
            <person name="Feng Q."/>
            <person name="Zhang L."/>
            <person name="Zhu J."/>
            <person name="Weng Q."/>
            <person name="Mu J."/>
            <person name="Lu Y."/>
            <person name="Fan D."/>
            <person name="Liu Y."/>
            <person name="Guan J."/>
            <person name="Zhang Y."/>
            <person name="Yu S."/>
            <person name="Liu X."/>
            <person name="Zhang Y."/>
            <person name="Hong G."/>
            <person name="Han B."/>
            <person name="Choisne N."/>
            <person name="Demange N."/>
            <person name="Orjeda G."/>
            <person name="Samain S."/>
            <person name="Cattolico L."/>
            <person name="Pelletier E."/>
            <person name="Couloux A."/>
            <person name="Segurens B."/>
            <person name="Wincker P."/>
            <person name="D'Hont A."/>
            <person name="Scarpelli C."/>
            <person name="Weissenbach J."/>
            <person name="Salanoubat M."/>
            <person name="Quetier F."/>
            <person name="Yu Y."/>
            <person name="Kim H.R."/>
            <person name="Rambo T."/>
            <person name="Currie J."/>
            <person name="Collura K."/>
            <person name="Luo M."/>
            <person name="Yang T."/>
            <person name="Ammiraju J.S.S."/>
            <person name="Engler F."/>
            <person name="Soderlund C."/>
            <person name="Wing R.A."/>
            <person name="Palmer L.E."/>
            <person name="de la Bastide M."/>
            <person name="Spiegel L."/>
            <person name="Nascimento L."/>
            <person name="Zutavern T."/>
            <person name="O'Shaughnessy A."/>
            <person name="Dike S."/>
            <person name="Dedhia N."/>
            <person name="Preston R."/>
            <person name="Balija V."/>
            <person name="McCombie W.R."/>
            <person name="Chow T."/>
            <person name="Chen H."/>
            <person name="Chung M."/>
            <person name="Chen C."/>
            <person name="Shaw J."/>
            <person name="Wu H."/>
            <person name="Hsiao K."/>
            <person name="Chao Y."/>
            <person name="Chu M."/>
            <person name="Cheng C."/>
            <person name="Hour A."/>
            <person name="Lee P."/>
            <person name="Lin S."/>
            <person name="Lin Y."/>
            <person name="Liou J."/>
            <person name="Liu S."/>
            <person name="Hsing Y."/>
            <person name="Raghuvanshi S."/>
            <person name="Mohanty A."/>
            <person name="Bharti A.K."/>
            <person name="Gaur A."/>
            <person name="Gupta V."/>
            <person name="Kumar D."/>
            <person name="Ravi V."/>
            <person name="Vij S."/>
            <person name="Kapur A."/>
            <person name="Khurana P."/>
            <person name="Khurana P."/>
            <person name="Khurana J.P."/>
            <person name="Tyagi A.K."/>
            <person name="Gaikwad K."/>
            <person name="Singh A."/>
            <person name="Dalal V."/>
            <person name="Srivastava S."/>
            <person name="Dixit A."/>
            <person name="Pal A.K."/>
            <person name="Ghazi I.A."/>
            <person name="Yadav M."/>
            <person name="Pandit A."/>
            <person name="Bhargava A."/>
            <person name="Sureshbabu K."/>
            <person name="Batra K."/>
            <person name="Sharma T.R."/>
            <person name="Mohapatra T."/>
            <person name="Singh N.K."/>
            <person name="Messing J."/>
            <person name="Nelson A.B."/>
            <person name="Fuks G."/>
            <person name="Kavchok S."/>
            <person name="Keizer G."/>
            <person name="Linton E."/>
            <person name="Llaca V."/>
            <person name="Song R."/>
            <person name="Tanyolac B."/>
            <person name="Young S."/>
            <person name="Ho-Il K."/>
            <person name="Hahn J.H."/>
            <person name="Sangsakoo G."/>
            <person name="Vanavichit A."/>
            <person name="de Mattos Luiz.A.T."/>
            <person name="Zimmer P.D."/>
            <person name="Malone G."/>
            <person name="Dellagostin O."/>
            <person name="de Oliveira A.C."/>
            <person name="Bevan M."/>
            <person name="Bancroft I."/>
            <person name="Minx P."/>
            <person name="Cordum H."/>
            <person name="Wilson R."/>
            <person name="Cheng Z."/>
            <person name="Jin W."/>
            <person name="Jiang J."/>
            <person name="Leong S.A."/>
            <person name="Iwama H."/>
            <person name="Gojobori T."/>
            <person name="Itoh T."/>
            <person name="Niimura Y."/>
            <person name="Fujii Y."/>
            <person name="Habara T."/>
            <person name="Sakai H."/>
            <person name="Sato Y."/>
            <person name="Wilson G."/>
            <person name="Kumar K."/>
            <person name="McCouch S."/>
            <person name="Juretic N."/>
            <person name="Hoen D."/>
            <person name="Wright S."/>
            <person name="Bruskiewich R."/>
            <person name="Bureau T."/>
            <person name="Miyao A."/>
            <person name="Hirochika H."/>
            <person name="Nishikawa T."/>
            <person name="Kadowaki K."/>
            <person name="Sugiura M."/>
            <person name="Burr B."/>
            <person name="Sasaki T."/>
        </authorList>
    </citation>
    <scope>NUCLEOTIDE SEQUENCE [LARGE SCALE GENOMIC DNA]</scope>
    <source>
        <strain evidence="4">cv. Nipponbare</strain>
    </source>
</reference>
<proteinExistence type="predicted"/>
<protein>
    <submittedName>
        <fullName evidence="2">Uncharacterized protein</fullName>
    </submittedName>
</protein>
<accession>Q5Z8B0</accession>
<dbReference type="EMBL" id="AP003021">
    <property type="protein sequence ID" value="BAD52638.1"/>
    <property type="molecule type" value="Genomic_DNA"/>
</dbReference>
<organism evidence="2">
    <name type="scientific">Oryza sativa subsp. japonica</name>
    <name type="common">Rice</name>
    <dbReference type="NCBI Taxonomy" id="39947"/>
    <lineage>
        <taxon>Eukaryota</taxon>
        <taxon>Viridiplantae</taxon>
        <taxon>Streptophyta</taxon>
        <taxon>Embryophyta</taxon>
        <taxon>Tracheophyta</taxon>
        <taxon>Spermatophyta</taxon>
        <taxon>Magnoliopsida</taxon>
        <taxon>Liliopsida</taxon>
        <taxon>Poales</taxon>
        <taxon>Poaceae</taxon>
        <taxon>BOP clade</taxon>
        <taxon>Oryzoideae</taxon>
        <taxon>Oryzeae</taxon>
        <taxon>Oryzinae</taxon>
        <taxon>Oryza</taxon>
        <taxon>Oryza sativa</taxon>
    </lineage>
</organism>
<evidence type="ECO:0000313" key="3">
    <source>
        <dbReference type="EMBL" id="BAD53959.1"/>
    </source>
</evidence>
<dbReference type="Proteomes" id="UP000817658">
    <property type="component" value="Chromosome 1"/>
</dbReference>
<sequence length="57" mass="6383">MRTGAAAQATRRSADGKRLTHGSTAHKRRWRGAAHSVTSSATRRRRVGRSRRKGNRE</sequence>
<dbReference type="EMBL" id="AP003856">
    <property type="protein sequence ID" value="BAD53959.1"/>
    <property type="molecule type" value="Genomic_DNA"/>
</dbReference>
<accession>Q5ZDC5</accession>
<name>Q5Z8B0_ORYSJ</name>
<gene>
    <name evidence="2" type="ORF">P0503E05.36</name>
    <name evidence="3" type="ORF">P0697D09.19</name>
</gene>
<dbReference type="Proteomes" id="UP000000763">
    <property type="component" value="Chromosome 1"/>
</dbReference>
<reference evidence="4" key="3">
    <citation type="journal article" date="2008" name="Nucleic Acids Res.">
        <title>The rice annotation project database (RAP-DB): 2008 update.</title>
        <authorList>
            <consortium name="The rice annotation project (RAP)"/>
        </authorList>
    </citation>
    <scope>GENOME REANNOTATION</scope>
    <source>
        <strain evidence="4">cv. Nipponbare</strain>
    </source>
</reference>
<feature type="region of interest" description="Disordered" evidence="1">
    <location>
        <begin position="1"/>
        <end position="57"/>
    </location>
</feature>
<evidence type="ECO:0000313" key="2">
    <source>
        <dbReference type="EMBL" id="BAD52638.1"/>
    </source>
</evidence>
<reference evidence="2" key="1">
    <citation type="journal article" date="2002" name="Nature">
        <title>The genome sequence and structure of rice chromosome 1.</title>
        <authorList>
            <person name="Sasaki T."/>
            <person name="Matsumoto T."/>
            <person name="Yamamoto K."/>
            <person name="Sakata K."/>
            <person name="Baba T."/>
            <person name="Katayose Y."/>
            <person name="Wu J."/>
            <person name="Niimura Y."/>
            <person name="Cheng Z."/>
            <person name="Nagamura Y."/>
            <person name="Antonio B.A."/>
            <person name="Kanamori H."/>
            <person name="Hosokawa S."/>
            <person name="Masukawa M."/>
            <person name="Arikawa K."/>
            <person name="Chiden Y."/>
            <person name="Hayashi M."/>
            <person name="Okamoto M."/>
            <person name="Ando T."/>
            <person name="Aoki H."/>
            <person name="Arita K."/>
            <person name="Hamada M."/>
            <person name="Harada C."/>
            <person name="Hijishita S."/>
            <person name="Honda M."/>
            <person name="Ichikawa Y."/>
            <person name="Idonuma A."/>
            <person name="Iijima M."/>
            <person name="Ikeda M."/>
            <person name="Ikeno M."/>
            <person name="Itoh S."/>
            <person name="Itoh T."/>
            <person name="Itoh Y."/>
            <person name="Itoh Y."/>
            <person name="Iwabuchi A."/>
            <person name="Kamiya K."/>
            <person name="Karasawa W."/>
            <person name="Katagiri S."/>
            <person name="Kikuta A."/>
            <person name="Kobayashi N."/>
            <person name="Kono I."/>
            <person name="Machita K."/>
            <person name="Maehara T."/>
            <person name="Mizuno H."/>
            <person name="Mizubayashi T."/>
            <person name="Mukai Y."/>
            <person name="Nagasaki H."/>
            <person name="Nakashima M."/>
            <person name="Nakama Y."/>
            <person name="Nakamichi Y."/>
            <person name="Nakamura M."/>
            <person name="Namiki N."/>
            <person name="Negishi M."/>
            <person name="Ohta I."/>
            <person name="Ono N."/>
            <person name="Saji S."/>
            <person name="Sakai K."/>
            <person name="Shibata M."/>
            <person name="Shimokawa T."/>
            <person name="Shomura A."/>
            <person name="Song J."/>
            <person name="Takazaki Y."/>
            <person name="Terasawa K."/>
            <person name="Tsuji K."/>
            <person name="Waki K."/>
            <person name="Yamagata H."/>
            <person name="Yamane H."/>
            <person name="Yoshiki S."/>
            <person name="Yoshihara R."/>
            <person name="Yukawa K."/>
            <person name="Zhong H."/>
            <person name="Iwama H."/>
            <person name="Endo T."/>
            <person name="Ito H."/>
            <person name="Hahn J.H."/>
            <person name="Kim H.I."/>
            <person name="Eun M.Y."/>
            <person name="Yano M."/>
            <person name="Jiang J."/>
            <person name="Gojobori T."/>
        </authorList>
    </citation>
    <scope>NUCLEOTIDE SEQUENCE</scope>
</reference>